<dbReference type="PROSITE" id="PS00018">
    <property type="entry name" value="EF_HAND_1"/>
    <property type="match status" value="1"/>
</dbReference>
<keyword evidence="1" id="KW-0175">Coiled coil</keyword>
<name>A0A7S2FVA5_9DINO</name>
<dbReference type="InterPro" id="IPR018247">
    <property type="entry name" value="EF_Hand_1_Ca_BS"/>
</dbReference>
<accession>A0A7S2FVA5</accession>
<evidence type="ECO:0000256" key="1">
    <source>
        <dbReference type="SAM" id="Coils"/>
    </source>
</evidence>
<gene>
    <name evidence="2" type="ORF">AAND1436_LOCUS15573</name>
</gene>
<dbReference type="EMBL" id="HBGQ01031550">
    <property type="protein sequence ID" value="CAD9415615.1"/>
    <property type="molecule type" value="Transcribed_RNA"/>
</dbReference>
<sequence>MAQVQGALAQLAAFPGPPRGGAGGQQPVGAHAAPPLALTAVAIGAMGREEQVEKAKALADAIQKMTADADVLGKEVKDLLAEKGTVETEMNQWNERVRQIQAELPGKMQELQQLAQVQQQKEALKVAAKQQLELYKAQIEQTIRQHELGLDQQLQQQTLELQQAFMQQKSMLDQQASSLTMEYKQRKMQEDMLLRQFEMQAEMQKMHMNMQEEMTMQQQRALQQQQQQQPQMMQATQTALLHQQAAYAAPQYAAAAVPYAPVGLPPEYPMAAGSASYVVPGPVTTVGGPSTGPPVGTFPGAAMPQAGSIYLQPQPVYAQQVLPREVPTYATPVGTASPVTGTGAGAAAFDMIDRNHDGVITRSEWALSGGV</sequence>
<protein>
    <recommendedName>
        <fullName evidence="3">EF-hand domain-containing protein</fullName>
    </recommendedName>
</protein>
<feature type="coiled-coil region" evidence="1">
    <location>
        <begin position="62"/>
        <end position="145"/>
    </location>
</feature>
<evidence type="ECO:0008006" key="3">
    <source>
        <dbReference type="Google" id="ProtNLM"/>
    </source>
</evidence>
<organism evidence="2">
    <name type="scientific">Alexandrium andersonii</name>
    <dbReference type="NCBI Taxonomy" id="327968"/>
    <lineage>
        <taxon>Eukaryota</taxon>
        <taxon>Sar</taxon>
        <taxon>Alveolata</taxon>
        <taxon>Dinophyceae</taxon>
        <taxon>Gonyaulacales</taxon>
        <taxon>Pyrocystaceae</taxon>
        <taxon>Alexandrium</taxon>
    </lineage>
</organism>
<reference evidence="2" key="1">
    <citation type="submission" date="2021-01" db="EMBL/GenBank/DDBJ databases">
        <authorList>
            <person name="Corre E."/>
            <person name="Pelletier E."/>
            <person name="Niang G."/>
            <person name="Scheremetjew M."/>
            <person name="Finn R."/>
            <person name="Kale V."/>
            <person name="Holt S."/>
            <person name="Cochrane G."/>
            <person name="Meng A."/>
            <person name="Brown T."/>
            <person name="Cohen L."/>
        </authorList>
    </citation>
    <scope>NUCLEOTIDE SEQUENCE</scope>
    <source>
        <strain evidence="2">CCMP2222</strain>
    </source>
</reference>
<proteinExistence type="predicted"/>
<dbReference type="AlphaFoldDB" id="A0A7S2FVA5"/>
<evidence type="ECO:0000313" key="2">
    <source>
        <dbReference type="EMBL" id="CAD9415615.1"/>
    </source>
</evidence>